<reference evidence="2" key="1">
    <citation type="submission" date="2019-08" db="EMBL/GenBank/DDBJ databases">
        <title>The genome of the North American firefly Photinus pyralis.</title>
        <authorList>
            <consortium name="Photinus pyralis genome working group"/>
            <person name="Fallon T.R."/>
            <person name="Sander Lower S.E."/>
            <person name="Weng J.-K."/>
        </authorList>
    </citation>
    <scope>NUCLEOTIDE SEQUENCE</scope>
    <source>
        <strain evidence="2">TRF0915ILg1</strain>
        <tissue evidence="2">Whole body</tissue>
    </source>
</reference>
<dbReference type="EMBL" id="VTPC01005712">
    <property type="protein sequence ID" value="KAF2895742.1"/>
    <property type="molecule type" value="Genomic_DNA"/>
</dbReference>
<protein>
    <recommendedName>
        <fullName evidence="1">C-type lectin domain-containing protein</fullName>
    </recommendedName>
</protein>
<comment type="caution">
    <text evidence="2">The sequence shown here is derived from an EMBL/GenBank/DDBJ whole genome shotgun (WGS) entry which is preliminary data.</text>
</comment>
<dbReference type="AlphaFoldDB" id="A0A8K0D2F8"/>
<dbReference type="OrthoDB" id="6741387at2759"/>
<feature type="domain" description="C-type lectin" evidence="1">
    <location>
        <begin position="257"/>
        <end position="391"/>
    </location>
</feature>
<evidence type="ECO:0000259" key="1">
    <source>
        <dbReference type="PROSITE" id="PS50041"/>
    </source>
</evidence>
<dbReference type="InterPro" id="IPR001304">
    <property type="entry name" value="C-type_lectin-like"/>
</dbReference>
<keyword evidence="3" id="KW-1185">Reference proteome</keyword>
<dbReference type="Proteomes" id="UP000801492">
    <property type="component" value="Unassembled WGS sequence"/>
</dbReference>
<accession>A0A8K0D2F8</accession>
<gene>
    <name evidence="2" type="ORF">ILUMI_10446</name>
</gene>
<proteinExistence type="predicted"/>
<dbReference type="Gene3D" id="3.10.100.10">
    <property type="entry name" value="Mannose-Binding Protein A, subunit A"/>
    <property type="match status" value="2"/>
</dbReference>
<dbReference type="PROSITE" id="PS50041">
    <property type="entry name" value="C_TYPE_LECTIN_2"/>
    <property type="match status" value="1"/>
</dbReference>
<name>A0A8K0D2F8_IGNLU</name>
<dbReference type="InterPro" id="IPR016187">
    <property type="entry name" value="CTDL_fold"/>
</dbReference>
<dbReference type="CDD" id="cd00037">
    <property type="entry name" value="CLECT"/>
    <property type="match status" value="1"/>
</dbReference>
<sequence length="409" mass="47562">MVTAKFLADALSETNVKTDSLWVGAQFSIRKNVWEWKLKVKQREVISPEVNKTMKVNPDRHIERGCLAFARLQHDKPELRPLACTAFRGYICENDRVGTGEEESTHTSWIRIGDRLYKIFVDACPYDEVPRRCLRHDPEALPAVVASYKAAQALGRYMLIGRPSIENAWIGARYYGVFQYYFENENVILSNQTDPKTGYPPWRNNTMQRPGGCILLDRHLGNITYFVEARCQRFRPYICYKKIDNVTGNVSTVDIIFRERGYRLHFLAVPWIEAFHYCSSKYKGASLVEIKNNVMVQELLFVMGENRSAIQHIWLGGVYKQPEEAWFWASDNKTLVDLGLVNILGNKTDRKWIFTYEVEIDNMCLNMDRENHITALFYGTQCNARQYFACLFTADDLRAQQKLDVEKQR</sequence>
<dbReference type="SUPFAM" id="SSF56436">
    <property type="entry name" value="C-type lectin-like"/>
    <property type="match status" value="2"/>
</dbReference>
<evidence type="ECO:0000313" key="3">
    <source>
        <dbReference type="Proteomes" id="UP000801492"/>
    </source>
</evidence>
<dbReference type="InterPro" id="IPR016186">
    <property type="entry name" value="C-type_lectin-like/link_sf"/>
</dbReference>
<evidence type="ECO:0000313" key="2">
    <source>
        <dbReference type="EMBL" id="KAF2895742.1"/>
    </source>
</evidence>
<organism evidence="2 3">
    <name type="scientific">Ignelater luminosus</name>
    <name type="common">Cucubano</name>
    <name type="synonym">Pyrophorus luminosus</name>
    <dbReference type="NCBI Taxonomy" id="2038154"/>
    <lineage>
        <taxon>Eukaryota</taxon>
        <taxon>Metazoa</taxon>
        <taxon>Ecdysozoa</taxon>
        <taxon>Arthropoda</taxon>
        <taxon>Hexapoda</taxon>
        <taxon>Insecta</taxon>
        <taxon>Pterygota</taxon>
        <taxon>Neoptera</taxon>
        <taxon>Endopterygota</taxon>
        <taxon>Coleoptera</taxon>
        <taxon>Polyphaga</taxon>
        <taxon>Elateriformia</taxon>
        <taxon>Elateroidea</taxon>
        <taxon>Elateridae</taxon>
        <taxon>Agrypninae</taxon>
        <taxon>Pyrophorini</taxon>
        <taxon>Ignelater</taxon>
    </lineage>
</organism>